<dbReference type="PANTHER" id="PTHR10742:SF313">
    <property type="entry name" value="AMINE OXIDASE"/>
    <property type="match status" value="1"/>
</dbReference>
<evidence type="ECO:0000256" key="2">
    <source>
        <dbReference type="ARBA" id="ARBA00023002"/>
    </source>
</evidence>
<dbReference type="GO" id="GO:0006598">
    <property type="term" value="P:polyamine catabolic process"/>
    <property type="evidence" value="ECO:0007669"/>
    <property type="project" value="TreeGrafter"/>
</dbReference>
<protein>
    <recommendedName>
        <fullName evidence="4">Amine oxidase</fullName>
        <ecNumber evidence="4">1.4.3.-</ecNumber>
    </recommendedName>
</protein>
<organism evidence="8 9">
    <name type="scientific">Agrocybe pediades</name>
    <dbReference type="NCBI Taxonomy" id="84607"/>
    <lineage>
        <taxon>Eukaryota</taxon>
        <taxon>Fungi</taxon>
        <taxon>Dikarya</taxon>
        <taxon>Basidiomycota</taxon>
        <taxon>Agaricomycotina</taxon>
        <taxon>Agaricomycetes</taxon>
        <taxon>Agaricomycetidae</taxon>
        <taxon>Agaricales</taxon>
        <taxon>Agaricineae</taxon>
        <taxon>Strophariaceae</taxon>
        <taxon>Agrocybe</taxon>
    </lineage>
</organism>
<feature type="transmembrane region" description="Helical" evidence="4">
    <location>
        <begin position="648"/>
        <end position="666"/>
    </location>
</feature>
<keyword evidence="4" id="KW-0274">FAD</keyword>
<dbReference type="EMBL" id="JAACJL010000057">
    <property type="protein sequence ID" value="KAF4611423.1"/>
    <property type="molecule type" value="Genomic_DNA"/>
</dbReference>
<keyword evidence="9" id="KW-1185">Reference proteome</keyword>
<keyword evidence="4" id="KW-1133">Transmembrane helix</keyword>
<comment type="caution">
    <text evidence="8">The sequence shown here is derived from an EMBL/GenBank/DDBJ whole genome shotgun (WGS) entry which is preliminary data.</text>
</comment>
<evidence type="ECO:0000313" key="9">
    <source>
        <dbReference type="Proteomes" id="UP000521872"/>
    </source>
</evidence>
<sequence length="1087" mass="120927">MVRNVFLSLLVLWAAVYDCCALSAKQSDASSAPPKRHKVLILGGGVTGVIAARTLHESGIDDFLIVEARNELGGRMMTTTFANRTVEQGPNWIQGTQTGNGPANPIFLLAEKHKIKTQFNDWFGSVTTYDATGAVDFLDVFDQSGDDYGDLTVFAGGRVDGNLVDLSSRTGYSLINVKPKSAHERAAEYYQVFNIRDVLKTATYFPFVAKYDWEYAQTPEESSLIASSWGNNFTYDVDQGGFSDDNRMSIDQRGFKALIQLEALEFLRADQQLLNSTVKDIAYSKNGVTVTLTTGEKLTADYALCTFSVGVLQNNDVTFKPALPDFKQEAIQSMAMATYTKIFLRFPHKFWFDTEMALYADSERGRYPVWQSLDHENFLPGSGIVFVTVTGDYSVRIEALPDSQVKSEVMGVIRAMHPNITVPDPLEFFFPRWHSNPLFRGSYSNWPTAFTSQHLDNLRANVDRLYFAGEATSRKYFGQRRMWKQTLSIARAKLLYSRITLTRFTTCYFFFAIAACVVLCNLQGVAFSDNTMAVSALNPLLQGMTVNGLVVLDNGVLQTCTSIPRQRGTTCTTEIRFGSKLADRADETLAGRSAIFRIIILIYLRRSTSSDMKMAALSWKPKYPIFHCQTPACSPCTGFANYDEREDVVTLAFQIWLFSLAMVTILNESLPHLGAALFGHVLNSAWAAYRLKSTYSLTKLYRTTIVPQACAGQDLLGSWWDLRIRHAIPIVVVNAVILMAFVYISVHLYKVYAEQSFSRVGASPGIHRVYKIVLSFSVSLQICTFFALATAAMWIDKVCHGSVKLLAKHSKLYLVAFIISLVLQFPWLHLGWVCARRECNIRFGIFCATCVFLLSISILMFFSPLYRYIIGTWAFFATVTITAFALTVVTSVLAVVCRLNFGKGLEHFLRVTDALEGVDFTPVSFLNIHEKDPEKGCATRKSALALSRPVTVQLPGLTYQPGIRKQRGSSIYSDDQGNPVMLSSSPPLVSELGPRPTTIMWSRSHIEPYPQVPSVNHALHVADKATAMEEDTKSESSHGSGPSLDKAPRRDERSAVRRSMSSSSSAAKLRKQGLPANPRAGGTETRI</sequence>
<dbReference type="InterPro" id="IPR002937">
    <property type="entry name" value="Amino_oxidase"/>
</dbReference>
<keyword evidence="4" id="KW-0285">Flavoprotein</keyword>
<feature type="transmembrane region" description="Helical" evidence="4">
    <location>
        <begin position="769"/>
        <end position="791"/>
    </location>
</feature>
<dbReference type="Pfam" id="PF01593">
    <property type="entry name" value="Amino_oxidase"/>
    <property type="match status" value="1"/>
</dbReference>
<evidence type="ECO:0000256" key="5">
    <source>
        <dbReference type="SAM" id="MobiDB-lite"/>
    </source>
</evidence>
<feature type="transmembrane region" description="Helical" evidence="4">
    <location>
        <begin position="727"/>
        <end position="749"/>
    </location>
</feature>
<dbReference type="SUPFAM" id="SSF51905">
    <property type="entry name" value="FAD/NAD(P)-binding domain"/>
    <property type="match status" value="1"/>
</dbReference>
<dbReference type="Gene3D" id="3.90.660.10">
    <property type="match status" value="1"/>
</dbReference>
<feature type="compositionally biased region" description="Basic and acidic residues" evidence="5">
    <location>
        <begin position="1027"/>
        <end position="1036"/>
    </location>
</feature>
<feature type="transmembrane region" description="Helical" evidence="4">
    <location>
        <begin position="874"/>
        <end position="896"/>
    </location>
</feature>
<feature type="compositionally biased region" description="Basic and acidic residues" evidence="5">
    <location>
        <begin position="1046"/>
        <end position="1055"/>
    </location>
</feature>
<comment type="similarity">
    <text evidence="4">Belongs to the flavin monoamine oxidase family.</text>
</comment>
<evidence type="ECO:0000259" key="7">
    <source>
        <dbReference type="Pfam" id="PF01593"/>
    </source>
</evidence>
<evidence type="ECO:0000256" key="6">
    <source>
        <dbReference type="SAM" id="SignalP"/>
    </source>
</evidence>
<proteinExistence type="inferred from homology"/>
<gene>
    <name evidence="8" type="ORF">D9613_003785</name>
</gene>
<feature type="binding site" evidence="3">
    <location>
        <position position="278"/>
    </location>
    <ligand>
        <name>FAD</name>
        <dbReference type="ChEBI" id="CHEBI:57692"/>
    </ligand>
</feature>
<dbReference type="InterPro" id="IPR001613">
    <property type="entry name" value="Flavin_amine_oxidase"/>
</dbReference>
<evidence type="ECO:0000313" key="8">
    <source>
        <dbReference type="EMBL" id="KAF4611423.1"/>
    </source>
</evidence>
<feature type="signal peptide" evidence="6">
    <location>
        <begin position="1"/>
        <end position="21"/>
    </location>
</feature>
<evidence type="ECO:0000256" key="4">
    <source>
        <dbReference type="RuleBase" id="RU362067"/>
    </source>
</evidence>
<reference evidence="8 9" key="1">
    <citation type="submission" date="2019-12" db="EMBL/GenBank/DDBJ databases">
        <authorList>
            <person name="Floudas D."/>
            <person name="Bentzer J."/>
            <person name="Ahren D."/>
            <person name="Johansson T."/>
            <person name="Persson P."/>
            <person name="Tunlid A."/>
        </authorList>
    </citation>
    <scope>NUCLEOTIDE SEQUENCE [LARGE SCALE GENOMIC DNA]</scope>
    <source>
        <strain evidence="8 9">CBS 102.39</strain>
    </source>
</reference>
<keyword evidence="6" id="KW-0732">Signal</keyword>
<feature type="domain" description="Amine oxidase" evidence="7">
    <location>
        <begin position="47"/>
        <end position="478"/>
    </location>
</feature>
<dbReference type="Proteomes" id="UP000521872">
    <property type="component" value="Unassembled WGS sequence"/>
</dbReference>
<feature type="compositionally biased region" description="Low complexity" evidence="5">
    <location>
        <begin position="1057"/>
        <end position="1067"/>
    </location>
</feature>
<name>A0A8H4QI91_9AGAR</name>
<keyword evidence="4" id="KW-0812">Transmembrane</keyword>
<keyword evidence="4" id="KW-0472">Membrane</keyword>
<dbReference type="Gene3D" id="3.50.50.60">
    <property type="entry name" value="FAD/NAD(P)-binding domain"/>
    <property type="match status" value="1"/>
</dbReference>
<dbReference type="InterPro" id="IPR050281">
    <property type="entry name" value="Flavin_monoamine_oxidase"/>
</dbReference>
<feature type="chain" id="PRO_5034361656" description="Amine oxidase" evidence="6">
    <location>
        <begin position="22"/>
        <end position="1087"/>
    </location>
</feature>
<keyword evidence="2 4" id="KW-0560">Oxidoreductase</keyword>
<comment type="cofactor">
    <cofactor evidence="1 4">
        <name>FAD</name>
        <dbReference type="ChEBI" id="CHEBI:57692"/>
    </cofactor>
</comment>
<feature type="transmembrane region" description="Helical" evidence="4">
    <location>
        <begin position="841"/>
        <end position="862"/>
    </location>
</feature>
<feature type="transmembrane region" description="Helical" evidence="4">
    <location>
        <begin position="508"/>
        <end position="527"/>
    </location>
</feature>
<accession>A0A8H4QI91</accession>
<dbReference type="EC" id="1.4.3.-" evidence="4"/>
<feature type="binding site" evidence="3">
    <location>
        <begin position="67"/>
        <end position="68"/>
    </location>
    <ligand>
        <name>FAD</name>
        <dbReference type="ChEBI" id="CHEBI:57692"/>
    </ligand>
</feature>
<dbReference type="InterPro" id="IPR036188">
    <property type="entry name" value="FAD/NAD-bd_sf"/>
</dbReference>
<dbReference type="SUPFAM" id="SSF54373">
    <property type="entry name" value="FAD-linked reductases, C-terminal domain"/>
    <property type="match status" value="1"/>
</dbReference>
<dbReference type="PANTHER" id="PTHR10742">
    <property type="entry name" value="FLAVIN MONOAMINE OXIDASE"/>
    <property type="match status" value="1"/>
</dbReference>
<feature type="region of interest" description="Disordered" evidence="5">
    <location>
        <begin position="965"/>
        <end position="991"/>
    </location>
</feature>
<feature type="binding site" evidence="3">
    <location>
        <position position="47"/>
    </location>
    <ligand>
        <name>FAD</name>
        <dbReference type="ChEBI" id="CHEBI:57692"/>
    </ligand>
</feature>
<dbReference type="AlphaFoldDB" id="A0A8H4QI91"/>
<evidence type="ECO:0000256" key="3">
    <source>
        <dbReference type="PIRSR" id="PIRSR601613-1"/>
    </source>
</evidence>
<feature type="transmembrane region" description="Helical" evidence="4">
    <location>
        <begin position="812"/>
        <end position="829"/>
    </location>
</feature>
<feature type="region of interest" description="Disordered" evidence="5">
    <location>
        <begin position="1027"/>
        <end position="1087"/>
    </location>
</feature>
<evidence type="ECO:0000256" key="1">
    <source>
        <dbReference type="ARBA" id="ARBA00001974"/>
    </source>
</evidence>
<dbReference type="PRINTS" id="PR00757">
    <property type="entry name" value="AMINEOXDASEF"/>
</dbReference>
<feature type="compositionally biased region" description="Low complexity" evidence="5">
    <location>
        <begin position="979"/>
        <end position="991"/>
    </location>
</feature>
<dbReference type="GO" id="GO:0016491">
    <property type="term" value="F:oxidoreductase activity"/>
    <property type="evidence" value="ECO:0007669"/>
    <property type="project" value="UniProtKB-KW"/>
</dbReference>